<gene>
    <name evidence="2" type="ORF">OIDMADRAFT_36812</name>
</gene>
<evidence type="ECO:0000313" key="2">
    <source>
        <dbReference type="EMBL" id="KIN07248.1"/>
    </source>
</evidence>
<dbReference type="AlphaFoldDB" id="A0A0C3DYT8"/>
<evidence type="ECO:0000313" key="3">
    <source>
        <dbReference type="Proteomes" id="UP000054321"/>
    </source>
</evidence>
<dbReference type="Pfam" id="PF12855">
    <property type="entry name" value="Ecl1"/>
    <property type="match status" value="1"/>
</dbReference>
<feature type="region of interest" description="Disordered" evidence="1">
    <location>
        <begin position="117"/>
        <end position="209"/>
    </location>
</feature>
<organism evidence="2 3">
    <name type="scientific">Oidiodendron maius (strain Zn)</name>
    <dbReference type="NCBI Taxonomy" id="913774"/>
    <lineage>
        <taxon>Eukaryota</taxon>
        <taxon>Fungi</taxon>
        <taxon>Dikarya</taxon>
        <taxon>Ascomycota</taxon>
        <taxon>Pezizomycotina</taxon>
        <taxon>Leotiomycetes</taxon>
        <taxon>Leotiomycetes incertae sedis</taxon>
        <taxon>Myxotrichaceae</taxon>
        <taxon>Oidiodendron</taxon>
    </lineage>
</organism>
<dbReference type="OrthoDB" id="3599883at2759"/>
<sequence>MARSHASPSHSPREKHAERPEKTSDSSRKSHHVRRKSGGPRDEKKKPALTRKTTPQLVKTSSGRRDRDRDRDDDTGRDRDRDGGESFPQFCMTCEKQFLPVNSTILYCSESCRLHDQAPSSARPQSFSTFPSISPPASPYYQHHHFPSDGPDIIPRFSPTQPRPRSYYHHSSADNTSYTAPSSYHPTLTSHFPPSAARTSASSRSSTALASLRDIAAALPRSPSQHPSPPRSPTTAAAGVWSFIPFSQSKTATPTPSATPGNSYGSPGIPHSQSYNVGGEYASAATAGDDLFAARRNSAYSVTYASGVGVGMDRPLPPRSGPGGYGNRGRNIDLVTPFGVGY</sequence>
<feature type="compositionally biased region" description="Polar residues" evidence="1">
    <location>
        <begin position="1"/>
        <end position="10"/>
    </location>
</feature>
<feature type="compositionally biased region" description="Polar residues" evidence="1">
    <location>
        <begin position="118"/>
        <end position="132"/>
    </location>
</feature>
<dbReference type="InterPro" id="IPR024368">
    <property type="entry name" value="Ecl1/2/3"/>
</dbReference>
<feature type="compositionally biased region" description="Basic and acidic residues" evidence="1">
    <location>
        <begin position="63"/>
        <end position="84"/>
    </location>
</feature>
<feature type="compositionally biased region" description="Polar residues" evidence="1">
    <location>
        <begin position="51"/>
        <end position="61"/>
    </location>
</feature>
<proteinExistence type="predicted"/>
<feature type="region of interest" description="Disordered" evidence="1">
    <location>
        <begin position="249"/>
        <end position="271"/>
    </location>
</feature>
<evidence type="ECO:0008006" key="4">
    <source>
        <dbReference type="Google" id="ProtNLM"/>
    </source>
</evidence>
<feature type="region of interest" description="Disordered" evidence="1">
    <location>
        <begin position="1"/>
        <end position="87"/>
    </location>
</feature>
<protein>
    <recommendedName>
        <fullName evidence="4">Life-span regulatory factor domain-containing protein</fullName>
    </recommendedName>
</protein>
<reference evidence="3" key="2">
    <citation type="submission" date="2015-01" db="EMBL/GenBank/DDBJ databases">
        <title>Evolutionary Origins and Diversification of the Mycorrhizal Mutualists.</title>
        <authorList>
            <consortium name="DOE Joint Genome Institute"/>
            <consortium name="Mycorrhizal Genomics Consortium"/>
            <person name="Kohler A."/>
            <person name="Kuo A."/>
            <person name="Nagy L.G."/>
            <person name="Floudas D."/>
            <person name="Copeland A."/>
            <person name="Barry K.W."/>
            <person name="Cichocki N."/>
            <person name="Veneault-Fourrey C."/>
            <person name="LaButti K."/>
            <person name="Lindquist E.A."/>
            <person name="Lipzen A."/>
            <person name="Lundell T."/>
            <person name="Morin E."/>
            <person name="Murat C."/>
            <person name="Riley R."/>
            <person name="Ohm R."/>
            <person name="Sun H."/>
            <person name="Tunlid A."/>
            <person name="Henrissat B."/>
            <person name="Grigoriev I.V."/>
            <person name="Hibbett D.S."/>
            <person name="Martin F."/>
        </authorList>
    </citation>
    <scope>NUCLEOTIDE SEQUENCE [LARGE SCALE GENOMIC DNA]</scope>
    <source>
        <strain evidence="3">Zn</strain>
    </source>
</reference>
<keyword evidence="3" id="KW-1185">Reference proteome</keyword>
<feature type="compositionally biased region" description="Low complexity" evidence="1">
    <location>
        <begin position="251"/>
        <end position="260"/>
    </location>
</feature>
<dbReference type="EMBL" id="KN832870">
    <property type="protein sequence ID" value="KIN07248.1"/>
    <property type="molecule type" value="Genomic_DNA"/>
</dbReference>
<feature type="compositionally biased region" description="Basic and acidic residues" evidence="1">
    <location>
        <begin position="11"/>
        <end position="28"/>
    </location>
</feature>
<feature type="compositionally biased region" description="Low complexity" evidence="1">
    <location>
        <begin position="195"/>
        <end position="209"/>
    </location>
</feature>
<evidence type="ECO:0000256" key="1">
    <source>
        <dbReference type="SAM" id="MobiDB-lite"/>
    </source>
</evidence>
<feature type="compositionally biased region" description="Polar residues" evidence="1">
    <location>
        <begin position="173"/>
        <end position="192"/>
    </location>
</feature>
<dbReference type="InParanoid" id="A0A0C3DYT8"/>
<accession>A0A0C3DYT8</accession>
<dbReference type="HOGENOM" id="CLU_836762_0_0_1"/>
<feature type="compositionally biased region" description="Polar residues" evidence="1">
    <location>
        <begin position="261"/>
        <end position="271"/>
    </location>
</feature>
<reference evidence="2 3" key="1">
    <citation type="submission" date="2014-04" db="EMBL/GenBank/DDBJ databases">
        <authorList>
            <consortium name="DOE Joint Genome Institute"/>
            <person name="Kuo A."/>
            <person name="Martino E."/>
            <person name="Perotto S."/>
            <person name="Kohler A."/>
            <person name="Nagy L.G."/>
            <person name="Floudas D."/>
            <person name="Copeland A."/>
            <person name="Barry K.W."/>
            <person name="Cichocki N."/>
            <person name="Veneault-Fourrey C."/>
            <person name="LaButti K."/>
            <person name="Lindquist E.A."/>
            <person name="Lipzen A."/>
            <person name="Lundell T."/>
            <person name="Morin E."/>
            <person name="Murat C."/>
            <person name="Sun H."/>
            <person name="Tunlid A."/>
            <person name="Henrissat B."/>
            <person name="Grigoriev I.V."/>
            <person name="Hibbett D.S."/>
            <person name="Martin F."/>
            <person name="Nordberg H.P."/>
            <person name="Cantor M.N."/>
            <person name="Hua S.X."/>
        </authorList>
    </citation>
    <scope>NUCLEOTIDE SEQUENCE [LARGE SCALE GENOMIC DNA]</scope>
    <source>
        <strain evidence="2 3">Zn</strain>
    </source>
</reference>
<name>A0A0C3DYT8_OIDMZ</name>
<dbReference type="Proteomes" id="UP000054321">
    <property type="component" value="Unassembled WGS sequence"/>
</dbReference>
<feature type="compositionally biased region" description="Basic residues" evidence="1">
    <location>
        <begin position="29"/>
        <end position="38"/>
    </location>
</feature>